<feature type="domain" description="SLH" evidence="2">
    <location>
        <begin position="82"/>
        <end position="145"/>
    </location>
</feature>
<dbReference type="RefSeq" id="WP_318751623.1">
    <property type="nucleotide sequence ID" value="NZ_CP132508.1"/>
</dbReference>
<evidence type="ECO:0000259" key="2">
    <source>
        <dbReference type="PROSITE" id="PS51272"/>
    </source>
</evidence>
<proteinExistence type="predicted"/>
<evidence type="ECO:0000313" key="3">
    <source>
        <dbReference type="EMBL" id="WPD20280.1"/>
    </source>
</evidence>
<protein>
    <submittedName>
        <fullName evidence="3">S-layer homology domain-containing protein</fullName>
    </submittedName>
</protein>
<dbReference type="Proteomes" id="UP001304683">
    <property type="component" value="Chromosome"/>
</dbReference>
<reference evidence="3 4" key="1">
    <citation type="submission" date="2023-08" db="EMBL/GenBank/DDBJ databases">
        <title>Genome sequence of Thermaerobacter compostii strain Ins1, a spore-forming filamentous bacterium isolated from a deep geothermal reservoir.</title>
        <authorList>
            <person name="Bregnard D."/>
            <person name="Gonzalez D."/>
            <person name="Junier P."/>
        </authorList>
    </citation>
    <scope>NUCLEOTIDE SEQUENCE [LARGE SCALE GENOMIC DNA]</scope>
    <source>
        <strain evidence="3 4">Ins1</strain>
    </source>
</reference>
<sequence length="503" mass="54537">MSVPAQAAGSWYVDLDGHWAADEIRVLWEEGVTDGYSRPDALGRPQTYFLPNAYMERAQFAVLLAKVMGLAPDTTGPPVYPDVPPGYRAGGDLDAYPWVQAGARAGLFPDEPGRPFRPGDVVRRDEAVAMLVHALELTWYAERMPESRIEALLGAYRDADRIRPALRRAVAAAVDLAIVVGYGDGFLRPDRSLTRAEGATLIYKSALLRVGADPPSFSPDGDHVQDRTRLGARALLNRNQTGWEVQVLTPDGQPVRTWSGQRLPASWDWDGRDEGGRPVPAGLYLLRGELVARQGTRFTSAVEPLEVVYHRLVATASPAVVEAGEPVHIQALTEGPVVRVVVHLPGDTAPTPMARTAPGTWEAGWTVPEDTEPGSQALVVVAAFPETVRRETVYVDVLPPLWIQGAVAPNPARPGEPVTVTATVPATTDVVTLHPPNQPSIPLREVGDGRWTARWQVPPDAAPGSSLPLELEARRRDRRAVAHLDLAVAEGAANREPVFHLTH</sequence>
<dbReference type="Pfam" id="PF00395">
    <property type="entry name" value="SLH"/>
    <property type="match status" value="1"/>
</dbReference>
<name>A0ABZ0QS00_9FIRM</name>
<keyword evidence="4" id="KW-1185">Reference proteome</keyword>
<feature type="domain" description="SLH" evidence="2">
    <location>
        <begin position="7"/>
        <end position="78"/>
    </location>
</feature>
<gene>
    <name evidence="3" type="ORF">Q5761_06215</name>
</gene>
<evidence type="ECO:0000256" key="1">
    <source>
        <dbReference type="ARBA" id="ARBA00022737"/>
    </source>
</evidence>
<organism evidence="3 4">
    <name type="scientific">Thermaerobacter composti</name>
    <dbReference type="NCBI Taxonomy" id="554949"/>
    <lineage>
        <taxon>Bacteria</taxon>
        <taxon>Bacillati</taxon>
        <taxon>Bacillota</taxon>
        <taxon>Clostridia</taxon>
        <taxon>Eubacteriales</taxon>
        <taxon>Clostridiales Family XVII. Incertae Sedis</taxon>
        <taxon>Thermaerobacter</taxon>
    </lineage>
</organism>
<evidence type="ECO:0000313" key="4">
    <source>
        <dbReference type="Proteomes" id="UP001304683"/>
    </source>
</evidence>
<dbReference type="PROSITE" id="PS51272">
    <property type="entry name" value="SLH"/>
    <property type="match status" value="3"/>
</dbReference>
<dbReference type="InterPro" id="IPR001119">
    <property type="entry name" value="SLH_dom"/>
</dbReference>
<accession>A0ABZ0QS00</accession>
<dbReference type="EMBL" id="CP132508">
    <property type="protein sequence ID" value="WPD20280.1"/>
    <property type="molecule type" value="Genomic_DNA"/>
</dbReference>
<keyword evidence="1" id="KW-0677">Repeat</keyword>
<dbReference type="Gene3D" id="2.60.40.4070">
    <property type="match status" value="1"/>
</dbReference>
<feature type="domain" description="SLH" evidence="2">
    <location>
        <begin position="153"/>
        <end position="216"/>
    </location>
</feature>